<evidence type="ECO:0000313" key="1">
    <source>
        <dbReference type="EMBL" id="PON78742.1"/>
    </source>
</evidence>
<keyword evidence="2" id="KW-1185">Reference proteome</keyword>
<dbReference type="EMBL" id="JXTB01000007">
    <property type="protein sequence ID" value="PON78742.1"/>
    <property type="molecule type" value="Genomic_DNA"/>
</dbReference>
<evidence type="ECO:0000313" key="2">
    <source>
        <dbReference type="Proteomes" id="UP000237105"/>
    </source>
</evidence>
<reference evidence="2" key="1">
    <citation type="submission" date="2016-06" db="EMBL/GenBank/DDBJ databases">
        <title>Parallel loss of symbiosis genes in relatives of nitrogen-fixing non-legume Parasponia.</title>
        <authorList>
            <person name="Van Velzen R."/>
            <person name="Holmer R."/>
            <person name="Bu F."/>
            <person name="Rutten L."/>
            <person name="Van Zeijl A."/>
            <person name="Liu W."/>
            <person name="Santuari L."/>
            <person name="Cao Q."/>
            <person name="Sharma T."/>
            <person name="Shen D."/>
            <person name="Roswanjaya Y."/>
            <person name="Wardhani T."/>
            <person name="Kalhor M.S."/>
            <person name="Jansen J."/>
            <person name="Van den Hoogen J."/>
            <person name="Gungor B."/>
            <person name="Hartog M."/>
            <person name="Hontelez J."/>
            <person name="Verver J."/>
            <person name="Yang W.-C."/>
            <person name="Schijlen E."/>
            <person name="Repin R."/>
            <person name="Schilthuizen M."/>
            <person name="Schranz E."/>
            <person name="Heidstra R."/>
            <person name="Miyata K."/>
            <person name="Fedorova E."/>
            <person name="Kohlen W."/>
            <person name="Bisseling T."/>
            <person name="Smit S."/>
            <person name="Geurts R."/>
        </authorList>
    </citation>
    <scope>NUCLEOTIDE SEQUENCE [LARGE SCALE GENOMIC DNA]</scope>
    <source>
        <strain evidence="2">cv. WU1-14</strain>
    </source>
</reference>
<sequence length="39" mass="4470">MSRKSEHRDGFESGVIYQKIHGYDFGTGEWIPCHALSTE</sequence>
<gene>
    <name evidence="1" type="ORF">PanWU01x14_016410</name>
</gene>
<proteinExistence type="predicted"/>
<name>A0A2P5DZK9_PARAD</name>
<dbReference type="Proteomes" id="UP000237105">
    <property type="component" value="Unassembled WGS sequence"/>
</dbReference>
<comment type="caution">
    <text evidence="1">The sequence shown here is derived from an EMBL/GenBank/DDBJ whole genome shotgun (WGS) entry which is preliminary data.</text>
</comment>
<accession>A0A2P5DZK9</accession>
<dbReference type="AlphaFoldDB" id="A0A2P5DZK9"/>
<protein>
    <submittedName>
        <fullName evidence="1">Uncharacterized protein</fullName>
    </submittedName>
</protein>
<organism evidence="1 2">
    <name type="scientific">Parasponia andersonii</name>
    <name type="common">Sponia andersonii</name>
    <dbReference type="NCBI Taxonomy" id="3476"/>
    <lineage>
        <taxon>Eukaryota</taxon>
        <taxon>Viridiplantae</taxon>
        <taxon>Streptophyta</taxon>
        <taxon>Embryophyta</taxon>
        <taxon>Tracheophyta</taxon>
        <taxon>Spermatophyta</taxon>
        <taxon>Magnoliopsida</taxon>
        <taxon>eudicotyledons</taxon>
        <taxon>Gunneridae</taxon>
        <taxon>Pentapetalae</taxon>
        <taxon>rosids</taxon>
        <taxon>fabids</taxon>
        <taxon>Rosales</taxon>
        <taxon>Cannabaceae</taxon>
        <taxon>Parasponia</taxon>
    </lineage>
</organism>